<keyword evidence="3" id="KW-0732">Signal</keyword>
<dbReference type="Gene3D" id="2.40.30.170">
    <property type="match status" value="1"/>
</dbReference>
<gene>
    <name evidence="4" type="ORF">C4E15_13425</name>
</gene>
<evidence type="ECO:0000256" key="1">
    <source>
        <dbReference type="ARBA" id="ARBA00004196"/>
    </source>
</evidence>
<proteinExistence type="predicted"/>
<protein>
    <submittedName>
        <fullName evidence="4">Secretion protein HlyD</fullName>
    </submittedName>
</protein>
<evidence type="ECO:0000256" key="3">
    <source>
        <dbReference type="SAM" id="SignalP"/>
    </source>
</evidence>
<reference evidence="4 5" key="1">
    <citation type="submission" date="2018-02" db="EMBL/GenBank/DDBJ databases">
        <title>Draft Genome of Achromobacter spanius stain 6.</title>
        <authorList>
            <person name="Gunasekera T.S."/>
            <person name="Radwan O."/>
            <person name="Ruiz O.N."/>
        </authorList>
    </citation>
    <scope>NUCLEOTIDE SEQUENCE [LARGE SCALE GENOMIC DNA]</scope>
    <source>
        <strain evidence="4 5">6</strain>
    </source>
</reference>
<dbReference type="EMBL" id="PREU01000005">
    <property type="protein sequence ID" value="PPA75774.1"/>
    <property type="molecule type" value="Genomic_DNA"/>
</dbReference>
<dbReference type="GO" id="GO:0030313">
    <property type="term" value="C:cell envelope"/>
    <property type="evidence" value="ECO:0007669"/>
    <property type="project" value="UniProtKB-SubCell"/>
</dbReference>
<dbReference type="Gene3D" id="2.40.50.100">
    <property type="match status" value="1"/>
</dbReference>
<comment type="subcellular location">
    <subcellularLocation>
        <location evidence="1">Cell envelope</location>
    </subcellularLocation>
</comment>
<dbReference type="SUPFAM" id="SSF111369">
    <property type="entry name" value="HlyD-like secretion proteins"/>
    <property type="match status" value="1"/>
</dbReference>
<feature type="signal peptide" evidence="3">
    <location>
        <begin position="1"/>
        <end position="23"/>
    </location>
</feature>
<dbReference type="PANTHER" id="PTHR32347">
    <property type="entry name" value="EFFLUX SYSTEM COMPONENT YKNX-RELATED"/>
    <property type="match status" value="1"/>
</dbReference>
<accession>A0A2S5GS68</accession>
<evidence type="ECO:0000313" key="5">
    <source>
        <dbReference type="Proteomes" id="UP000239990"/>
    </source>
</evidence>
<dbReference type="OrthoDB" id="8558741at2"/>
<dbReference type="Gene3D" id="1.10.287.470">
    <property type="entry name" value="Helix hairpin bin"/>
    <property type="match status" value="2"/>
</dbReference>
<dbReference type="RefSeq" id="WP_104143867.1">
    <property type="nucleotide sequence ID" value="NZ_PREU01000005.1"/>
</dbReference>
<dbReference type="AlphaFoldDB" id="A0A2S5GS68"/>
<dbReference type="Proteomes" id="UP000239990">
    <property type="component" value="Unassembled WGS sequence"/>
</dbReference>
<feature type="chain" id="PRO_5015732737" evidence="3">
    <location>
        <begin position="24"/>
        <end position="326"/>
    </location>
</feature>
<dbReference type="PROSITE" id="PS51257">
    <property type="entry name" value="PROKAR_LIPOPROTEIN"/>
    <property type="match status" value="1"/>
</dbReference>
<evidence type="ECO:0000256" key="2">
    <source>
        <dbReference type="ARBA" id="ARBA00023054"/>
    </source>
</evidence>
<dbReference type="PANTHER" id="PTHR32347:SF23">
    <property type="entry name" value="BLL5650 PROTEIN"/>
    <property type="match status" value="1"/>
</dbReference>
<dbReference type="InterPro" id="IPR050465">
    <property type="entry name" value="UPF0194_transport"/>
</dbReference>
<organism evidence="4 5">
    <name type="scientific">Achromobacter spanius</name>
    <dbReference type="NCBI Taxonomy" id="217203"/>
    <lineage>
        <taxon>Bacteria</taxon>
        <taxon>Pseudomonadati</taxon>
        <taxon>Pseudomonadota</taxon>
        <taxon>Betaproteobacteria</taxon>
        <taxon>Burkholderiales</taxon>
        <taxon>Alcaligenaceae</taxon>
        <taxon>Achromobacter</taxon>
    </lineage>
</organism>
<evidence type="ECO:0000313" key="4">
    <source>
        <dbReference type="EMBL" id="PPA75774.1"/>
    </source>
</evidence>
<comment type="caution">
    <text evidence="4">The sequence shown here is derived from an EMBL/GenBank/DDBJ whole genome shotgun (WGS) entry which is preliminary data.</text>
</comment>
<keyword evidence="2" id="KW-0175">Coiled coil</keyword>
<name>A0A2S5GS68_9BURK</name>
<sequence length="326" mass="35090">MPTLRPRPALFRIAFALPTLALALLAGCGQEATPFYQGYVEGDYVYVASSEAGRLDALTVKRGQQVDANAPLFALEATRERAARDQASAQLAAAIAQLEDIGTGKRPAEIDVSRAQLAQAEAASRRSAAQLQRDNAQFRVGGIARAQLDDSREQAQSDAARVRELRAQLEVAHLPGREDQRVAQAATVEAARATLAQADWTLAQKQLAAPAAGRVFDTMYRVGEWVPAGSPVVSLLPPGNIKVRFFVPETVVGSLKAGQQASLRCDGCGDPIPVHIDYVSDQAEYTPPVIYSRENRSKLVYMVEARPMPDAAARLHPGQPVEATLQ</sequence>